<organism evidence="1 2">
    <name type="scientific">Popillia japonica</name>
    <name type="common">Japanese beetle</name>
    <dbReference type="NCBI Taxonomy" id="7064"/>
    <lineage>
        <taxon>Eukaryota</taxon>
        <taxon>Metazoa</taxon>
        <taxon>Ecdysozoa</taxon>
        <taxon>Arthropoda</taxon>
        <taxon>Hexapoda</taxon>
        <taxon>Insecta</taxon>
        <taxon>Pterygota</taxon>
        <taxon>Neoptera</taxon>
        <taxon>Endopterygota</taxon>
        <taxon>Coleoptera</taxon>
        <taxon>Polyphaga</taxon>
        <taxon>Scarabaeiformia</taxon>
        <taxon>Scarabaeidae</taxon>
        <taxon>Rutelinae</taxon>
        <taxon>Popillia</taxon>
    </lineage>
</organism>
<dbReference type="AlphaFoldDB" id="A0AAW1JW52"/>
<proteinExistence type="predicted"/>
<evidence type="ECO:0000313" key="1">
    <source>
        <dbReference type="EMBL" id="KAK9708444.1"/>
    </source>
</evidence>
<dbReference type="EMBL" id="JASPKY010000329">
    <property type="protein sequence ID" value="KAK9708444.1"/>
    <property type="molecule type" value="Genomic_DNA"/>
</dbReference>
<name>A0AAW1JW52_POPJA</name>
<comment type="caution">
    <text evidence="1">The sequence shown here is derived from an EMBL/GenBank/DDBJ whole genome shotgun (WGS) entry which is preliminary data.</text>
</comment>
<gene>
    <name evidence="1" type="ORF">QE152_g27199</name>
</gene>
<dbReference type="Proteomes" id="UP001458880">
    <property type="component" value="Unassembled WGS sequence"/>
</dbReference>
<protein>
    <submittedName>
        <fullName evidence="1">Uncharacterized protein</fullName>
    </submittedName>
</protein>
<reference evidence="1 2" key="1">
    <citation type="journal article" date="2024" name="BMC Genomics">
        <title>De novo assembly and annotation of Popillia japonica's genome with initial clues to its potential as an invasive pest.</title>
        <authorList>
            <person name="Cucini C."/>
            <person name="Boschi S."/>
            <person name="Funari R."/>
            <person name="Cardaioli E."/>
            <person name="Iannotti N."/>
            <person name="Marturano G."/>
            <person name="Paoli F."/>
            <person name="Bruttini M."/>
            <person name="Carapelli A."/>
            <person name="Frati F."/>
            <person name="Nardi F."/>
        </authorList>
    </citation>
    <scope>NUCLEOTIDE SEQUENCE [LARGE SCALE GENOMIC DNA]</scope>
    <source>
        <strain evidence="1">DMR45628</strain>
    </source>
</reference>
<accession>A0AAW1JW52</accession>
<keyword evidence="2" id="KW-1185">Reference proteome</keyword>
<sequence length="111" mass="12611">MLSAFTRQFMAGATENWPPDKARTDNWSSTVINIRLVMQNILNNTVFLVAKEELEETVETGLRLPQGYNEVQLSIQDSRLMKGIPVAIPEVLRYGILAELHSTNFRYKTAV</sequence>
<evidence type="ECO:0000313" key="2">
    <source>
        <dbReference type="Proteomes" id="UP001458880"/>
    </source>
</evidence>